<gene>
    <name evidence="1" type="ORF">HYW89_03610</name>
</gene>
<accession>A0A7T5RJ42</accession>
<dbReference type="EMBL" id="CP066690">
    <property type="protein sequence ID" value="QQG45062.1"/>
    <property type="molecule type" value="Genomic_DNA"/>
</dbReference>
<organism evidence="1 2">
    <name type="scientific">Candidatus Sungiibacteriota bacterium</name>
    <dbReference type="NCBI Taxonomy" id="2750080"/>
    <lineage>
        <taxon>Bacteria</taxon>
        <taxon>Candidatus Sungiibacteriota</taxon>
    </lineage>
</organism>
<proteinExistence type="predicted"/>
<dbReference type="AlphaFoldDB" id="A0A7T5RJ42"/>
<evidence type="ECO:0000313" key="1">
    <source>
        <dbReference type="EMBL" id="QQG45062.1"/>
    </source>
</evidence>
<dbReference type="Proteomes" id="UP000595618">
    <property type="component" value="Chromosome"/>
</dbReference>
<reference evidence="1 2" key="1">
    <citation type="submission" date="2020-07" db="EMBL/GenBank/DDBJ databases">
        <title>Huge and variable diversity of episymbiotic CPR bacteria and DPANN archaea in groundwater ecosystems.</title>
        <authorList>
            <person name="He C.Y."/>
            <person name="Keren R."/>
            <person name="Whittaker M."/>
            <person name="Farag I.F."/>
            <person name="Doudna J."/>
            <person name="Cate J.H.D."/>
            <person name="Banfield J.F."/>
        </authorList>
    </citation>
    <scope>NUCLEOTIDE SEQUENCE [LARGE SCALE GENOMIC DNA]</scope>
    <source>
        <strain evidence="1">NC_groundwater_541_Ag_S-0.1um_46_50</strain>
    </source>
</reference>
<name>A0A7T5RJ42_9BACT</name>
<sequence length="55" mass="6246">MLFVVRNINPEEVEKKLRAAGYGVLFGHKFEFSMDAKTGVSEARLSYLTYMAKAM</sequence>
<protein>
    <submittedName>
        <fullName evidence="1">Uncharacterized protein</fullName>
    </submittedName>
</protein>
<evidence type="ECO:0000313" key="2">
    <source>
        <dbReference type="Proteomes" id="UP000595618"/>
    </source>
</evidence>